<dbReference type="GO" id="GO:0012505">
    <property type="term" value="C:endomembrane system"/>
    <property type="evidence" value="ECO:0007669"/>
    <property type="project" value="UniProtKB-SubCell"/>
</dbReference>
<accession>A0A212I3D9</accession>
<protein>
    <recommendedName>
        <fullName evidence="7">Isoprenylcysteine carboxylmethyltransferase family protein</fullName>
    </recommendedName>
</protein>
<evidence type="ECO:0000256" key="2">
    <source>
        <dbReference type="ARBA" id="ARBA00022692"/>
    </source>
</evidence>
<dbReference type="Gene3D" id="1.20.120.1630">
    <property type="match status" value="1"/>
</dbReference>
<evidence type="ECO:0000256" key="1">
    <source>
        <dbReference type="ARBA" id="ARBA00004127"/>
    </source>
</evidence>
<keyword evidence="4 5" id="KW-0472">Membrane</keyword>
<evidence type="ECO:0000256" key="3">
    <source>
        <dbReference type="ARBA" id="ARBA00022989"/>
    </source>
</evidence>
<dbReference type="InterPro" id="IPR007318">
    <property type="entry name" value="Phopholipid_MeTrfase"/>
</dbReference>
<gene>
    <name evidence="6" type="ORF">KM92CIT3_120058</name>
</gene>
<dbReference type="PANTHER" id="PTHR12714:SF24">
    <property type="entry name" value="SLR1182 PROTEIN"/>
    <property type="match status" value="1"/>
</dbReference>
<keyword evidence="3 5" id="KW-1133">Transmembrane helix</keyword>
<dbReference type="EMBL" id="FLUB01000004">
    <property type="protein sequence ID" value="SBV61277.1"/>
    <property type="molecule type" value="Genomic_DNA"/>
</dbReference>
<reference evidence="6" key="1">
    <citation type="submission" date="2016-04" db="EMBL/GenBank/DDBJ databases">
        <authorList>
            <person name="Evans L.H."/>
            <person name="Alamgir A."/>
            <person name="Owens N."/>
            <person name="Weber N.D."/>
            <person name="Virtaneva K."/>
            <person name="Barbian K."/>
            <person name="Babar A."/>
            <person name="Rosenke K."/>
        </authorList>
    </citation>
    <scope>NUCLEOTIDE SEQUENCE</scope>
    <source>
        <strain evidence="6">92-3</strain>
    </source>
</reference>
<evidence type="ECO:0000256" key="4">
    <source>
        <dbReference type="ARBA" id="ARBA00023136"/>
    </source>
</evidence>
<dbReference type="GO" id="GO:0016740">
    <property type="term" value="F:transferase activity"/>
    <property type="evidence" value="ECO:0007669"/>
    <property type="project" value="UniProtKB-ARBA"/>
</dbReference>
<keyword evidence="2 5" id="KW-0812">Transmembrane</keyword>
<dbReference type="AlphaFoldDB" id="A0A212I3D9"/>
<sequence length="157" mass="17804">MKQINVRLAKLRSRFPPPVILLIFVVGDCLTANPRFTFGLVTQVLSLAFAAVSLGVILTTAWHMHVSRTTLNPLQADKTTTLVTHGCYAWSRNPIYLGLTGVQFAVALWMGSLPGMIAVPLFMLVVARLHIDFEEFELHKRFGAQWEHYTKQVRRWL</sequence>
<comment type="subcellular location">
    <subcellularLocation>
        <location evidence="1">Endomembrane system</location>
        <topology evidence="1">Multi-pass membrane protein</topology>
    </subcellularLocation>
</comment>
<feature type="transmembrane region" description="Helical" evidence="5">
    <location>
        <begin position="106"/>
        <end position="131"/>
    </location>
</feature>
<feature type="transmembrane region" description="Helical" evidence="5">
    <location>
        <begin position="44"/>
        <end position="64"/>
    </location>
</feature>
<name>A0A212I3D9_9ENTR</name>
<evidence type="ECO:0008006" key="7">
    <source>
        <dbReference type="Google" id="ProtNLM"/>
    </source>
</evidence>
<dbReference type="Pfam" id="PF04191">
    <property type="entry name" value="PEMT"/>
    <property type="match status" value="1"/>
</dbReference>
<organism evidence="6">
    <name type="scientific">uncultured Citrobacter sp</name>
    <dbReference type="NCBI Taxonomy" id="200446"/>
    <lineage>
        <taxon>Bacteria</taxon>
        <taxon>Pseudomonadati</taxon>
        <taxon>Pseudomonadota</taxon>
        <taxon>Gammaproteobacteria</taxon>
        <taxon>Enterobacterales</taxon>
        <taxon>Enterobacteriaceae</taxon>
        <taxon>Citrobacter</taxon>
        <taxon>environmental samples</taxon>
    </lineage>
</organism>
<evidence type="ECO:0000256" key="5">
    <source>
        <dbReference type="SAM" id="Phobius"/>
    </source>
</evidence>
<evidence type="ECO:0000313" key="6">
    <source>
        <dbReference type="EMBL" id="SBV61277.1"/>
    </source>
</evidence>
<dbReference type="PANTHER" id="PTHR12714">
    <property type="entry name" value="PROTEIN-S ISOPRENYLCYSTEINE O-METHYLTRANSFERASE"/>
    <property type="match status" value="1"/>
</dbReference>
<proteinExistence type="predicted"/>